<organism evidence="2 3">
    <name type="scientific">Pinctada imbricata</name>
    <name type="common">Atlantic pearl-oyster</name>
    <name type="synonym">Pinctada martensii</name>
    <dbReference type="NCBI Taxonomy" id="66713"/>
    <lineage>
        <taxon>Eukaryota</taxon>
        <taxon>Metazoa</taxon>
        <taxon>Spiralia</taxon>
        <taxon>Lophotrochozoa</taxon>
        <taxon>Mollusca</taxon>
        <taxon>Bivalvia</taxon>
        <taxon>Autobranchia</taxon>
        <taxon>Pteriomorphia</taxon>
        <taxon>Pterioida</taxon>
        <taxon>Pterioidea</taxon>
        <taxon>Pteriidae</taxon>
        <taxon>Pinctada</taxon>
    </lineage>
</organism>
<comment type="caution">
    <text evidence="2">The sequence shown here is derived from an EMBL/GenBank/DDBJ whole genome shotgun (WGS) entry which is preliminary data.</text>
</comment>
<evidence type="ECO:0000313" key="2">
    <source>
        <dbReference type="EMBL" id="KAK3102643.1"/>
    </source>
</evidence>
<feature type="compositionally biased region" description="Basic and acidic residues" evidence="1">
    <location>
        <begin position="64"/>
        <end position="90"/>
    </location>
</feature>
<proteinExistence type="predicted"/>
<reference evidence="2" key="1">
    <citation type="submission" date="2019-08" db="EMBL/GenBank/DDBJ databases">
        <title>The improved chromosome-level genome for the pearl oyster Pinctada fucata martensii using PacBio sequencing and Hi-C.</title>
        <authorList>
            <person name="Zheng Z."/>
        </authorList>
    </citation>
    <scope>NUCLEOTIDE SEQUENCE</scope>
    <source>
        <strain evidence="2">ZZ-2019</strain>
        <tissue evidence="2">Adductor muscle</tissue>
    </source>
</reference>
<name>A0AA88YDB3_PINIB</name>
<evidence type="ECO:0000313" key="3">
    <source>
        <dbReference type="Proteomes" id="UP001186944"/>
    </source>
</evidence>
<gene>
    <name evidence="2" type="ORF">FSP39_012837</name>
</gene>
<protein>
    <submittedName>
        <fullName evidence="2">Uncharacterized protein</fullName>
    </submittedName>
</protein>
<sequence length="378" mass="42917">MFFQKTRAAGKETIKIDEMKDLKRKNDDDCQNVPSKVLRRSDRIKSLGAQRSKTDDQLPSSRNDIIEKEEKGIDRCSNDNEKKDENTDKDENLGIVKTKDNENSEVEENEYTIKIQCRNRSSGTLKEHGKEEKKLDENLCTVNVEDKNETSIEHESEISGIGKANWVDHLTEVEKTEKTDDTSLDEATVNKVQISENTQEDANSTAESTKDEKECTTNVLCSEDTSTIIYARNKEEQRPERCVFRLLRESESDTSDLVAKNPGSFAVSVEDHVRNGSKGGSSRYISTCKTYNAVRKLVGLKCKGDTSTIRIVRINLDEVRSNIIDLTDSGRRETYMNDHRARGFASNFEEVLIIDRVSSSAYKVIYRGSKNDCPWSEP</sequence>
<dbReference type="EMBL" id="VSWD01000005">
    <property type="protein sequence ID" value="KAK3102643.1"/>
    <property type="molecule type" value="Genomic_DNA"/>
</dbReference>
<dbReference type="Proteomes" id="UP001186944">
    <property type="component" value="Unassembled WGS sequence"/>
</dbReference>
<keyword evidence="3" id="KW-1185">Reference proteome</keyword>
<evidence type="ECO:0000256" key="1">
    <source>
        <dbReference type="SAM" id="MobiDB-lite"/>
    </source>
</evidence>
<feature type="region of interest" description="Disordered" evidence="1">
    <location>
        <begin position="24"/>
        <end position="90"/>
    </location>
</feature>
<dbReference type="AlphaFoldDB" id="A0AA88YDB3"/>
<accession>A0AA88YDB3</accession>